<feature type="region of interest" description="Disordered" evidence="1">
    <location>
        <begin position="239"/>
        <end position="265"/>
    </location>
</feature>
<gene>
    <name evidence="3" type="ORF">ZAZAV_209</name>
</gene>
<feature type="transmembrane region" description="Helical" evidence="2">
    <location>
        <begin position="206"/>
        <end position="231"/>
    </location>
</feature>
<dbReference type="Proteomes" id="UP000270547">
    <property type="component" value="Segment"/>
</dbReference>
<evidence type="ECO:0000256" key="2">
    <source>
        <dbReference type="SAM" id="Phobius"/>
    </source>
</evidence>
<name>A0A2R8FE40_9VIRU</name>
<protein>
    <submittedName>
        <fullName evidence="3">Transmembrane domain-containing protein</fullName>
    </submittedName>
</protein>
<evidence type="ECO:0000313" key="3">
    <source>
        <dbReference type="EMBL" id="SPN79190.1"/>
    </source>
</evidence>
<organism evidence="3">
    <name type="scientific">Cedratvirus Zaza IHUMI</name>
    <dbReference type="NCBI Taxonomy" id="2126979"/>
    <lineage>
        <taxon>Viruses</taxon>
        <taxon>Pithoviruses</taxon>
    </lineage>
</organism>
<dbReference type="EMBL" id="LT994652">
    <property type="protein sequence ID" value="SPN79190.1"/>
    <property type="molecule type" value="Genomic_DNA"/>
</dbReference>
<proteinExistence type="predicted"/>
<keyword evidence="2 3" id="KW-0812">Transmembrane</keyword>
<keyword evidence="2" id="KW-1133">Transmembrane helix</keyword>
<sequence>MAFALLAGVGIGAGLALFFGGGDETSLYASFNQEVNNDVYQNLSSECKATCTNAIRGVQVILINTKVDGGIRFSQLCPANAACTINQSVDSAATSTLTAIAEQSALIQNSLLSFGGSSSTQEVNIEQRVKNQISQVLNSSCQANTTNIIENVLVYASGGQIGEEGIQFLQGVEGVNGANATCSMNNTAKIALYTNLAAKTEQTSVILSWTAGILLLIGAIIVLGILGYTAVSVFRSRSAPSTETSTGETSEASAPTSGTLGGLSTSNLVTSLTASNPAV</sequence>
<accession>A0A2R8FE40</accession>
<reference evidence="3" key="1">
    <citation type="submission" date="2018-03" db="EMBL/GenBank/DDBJ databases">
        <authorList>
            <consortium name="Urmite Genomes"/>
        </authorList>
    </citation>
    <scope>NUCLEOTIDE SEQUENCE [LARGE SCALE GENOMIC DNA]</scope>
    <source>
        <strain evidence="3">IHUMI-S29</strain>
    </source>
</reference>
<feature type="compositionally biased region" description="Low complexity" evidence="1">
    <location>
        <begin position="239"/>
        <end position="257"/>
    </location>
</feature>
<keyword evidence="2" id="KW-0472">Membrane</keyword>
<evidence type="ECO:0000256" key="1">
    <source>
        <dbReference type="SAM" id="MobiDB-lite"/>
    </source>
</evidence>